<dbReference type="RefSeq" id="WP_126397985.1">
    <property type="nucleotide sequence ID" value="NZ_AP018907.1"/>
</dbReference>
<dbReference type="Pfam" id="PF20454">
    <property type="entry name" value="GpA_nuclease"/>
    <property type="match status" value="1"/>
</dbReference>
<dbReference type="GO" id="GO:0004519">
    <property type="term" value="F:endonuclease activity"/>
    <property type="evidence" value="ECO:0007669"/>
    <property type="project" value="InterPro"/>
</dbReference>
<dbReference type="KEGG" id="blag:BLTE_08930"/>
<dbReference type="InterPro" id="IPR008866">
    <property type="entry name" value="Phage_lambda_GpA-like"/>
</dbReference>
<evidence type="ECO:0000259" key="1">
    <source>
        <dbReference type="Pfam" id="PF05876"/>
    </source>
</evidence>
<keyword evidence="4" id="KW-1185">Reference proteome</keyword>
<dbReference type="GO" id="GO:0016887">
    <property type="term" value="F:ATP hydrolysis activity"/>
    <property type="evidence" value="ECO:0007669"/>
    <property type="project" value="InterPro"/>
</dbReference>
<name>A0A348FY25_9HYPH</name>
<organism evidence="3 4">
    <name type="scientific">Blastochloris tepida</name>
    <dbReference type="NCBI Taxonomy" id="2233851"/>
    <lineage>
        <taxon>Bacteria</taxon>
        <taxon>Pseudomonadati</taxon>
        <taxon>Pseudomonadota</taxon>
        <taxon>Alphaproteobacteria</taxon>
        <taxon>Hyphomicrobiales</taxon>
        <taxon>Blastochloridaceae</taxon>
        <taxon>Blastochloris</taxon>
    </lineage>
</organism>
<dbReference type="Proteomes" id="UP000266934">
    <property type="component" value="Chromosome"/>
</dbReference>
<dbReference type="PANTHER" id="PTHR34413:SF2">
    <property type="entry name" value="PROPHAGE TAIL FIBER ASSEMBLY PROTEIN HOMOLOG TFAE-RELATED"/>
    <property type="match status" value="1"/>
</dbReference>
<dbReference type="InterPro" id="IPR046454">
    <property type="entry name" value="GpA_endonuclease"/>
</dbReference>
<dbReference type="Pfam" id="PF05876">
    <property type="entry name" value="GpA_ATPase"/>
    <property type="match status" value="1"/>
</dbReference>
<dbReference type="GO" id="GO:0005524">
    <property type="term" value="F:ATP binding"/>
    <property type="evidence" value="ECO:0007669"/>
    <property type="project" value="InterPro"/>
</dbReference>
<dbReference type="PANTHER" id="PTHR34413">
    <property type="entry name" value="PROPHAGE TAIL FIBER ASSEMBLY PROTEIN HOMOLOG TFAE-RELATED-RELATED"/>
    <property type="match status" value="1"/>
</dbReference>
<dbReference type="EMBL" id="AP018907">
    <property type="protein sequence ID" value="BBF92208.1"/>
    <property type="molecule type" value="Genomic_DNA"/>
</dbReference>
<dbReference type="HAMAP" id="MF_04144">
    <property type="entry name" value="TERL_LAMBDA"/>
    <property type="match status" value="1"/>
</dbReference>
<evidence type="ECO:0000313" key="4">
    <source>
        <dbReference type="Proteomes" id="UP000266934"/>
    </source>
</evidence>
<dbReference type="AlphaFoldDB" id="A0A348FY25"/>
<gene>
    <name evidence="3" type="ORF">BLTE_08930</name>
</gene>
<dbReference type="InterPro" id="IPR051220">
    <property type="entry name" value="TFA_Chaperone"/>
</dbReference>
<dbReference type="InterPro" id="IPR027417">
    <property type="entry name" value="P-loop_NTPase"/>
</dbReference>
<dbReference type="InterPro" id="IPR046453">
    <property type="entry name" value="GpA_ATPase"/>
</dbReference>
<evidence type="ECO:0000313" key="3">
    <source>
        <dbReference type="EMBL" id="BBF92208.1"/>
    </source>
</evidence>
<feature type="domain" description="Phage terminase large subunit GpA ATPase" evidence="1">
    <location>
        <begin position="45"/>
        <end position="293"/>
    </location>
</feature>
<feature type="domain" description="Terminase large subunit GpA endonuclease" evidence="2">
    <location>
        <begin position="303"/>
        <end position="583"/>
    </location>
</feature>
<accession>A0A348FY25</accession>
<protein>
    <submittedName>
        <fullName evidence="3">Terminase</fullName>
    </submittedName>
</protein>
<reference evidence="3 4" key="1">
    <citation type="submission" date="2018-08" db="EMBL/GenBank/DDBJ databases">
        <title>Complete genome sequencing of Blastochloris tepida GI.</title>
        <authorList>
            <person name="Tsukatani Y."/>
            <person name="Mori H."/>
        </authorList>
    </citation>
    <scope>NUCLEOTIDE SEQUENCE [LARGE SCALE GENOMIC DNA]</scope>
    <source>
        <strain evidence="3 4">GI</strain>
    </source>
</reference>
<evidence type="ECO:0000259" key="2">
    <source>
        <dbReference type="Pfam" id="PF20454"/>
    </source>
</evidence>
<dbReference type="Gene3D" id="3.40.50.300">
    <property type="entry name" value="P-loop containing nucleotide triphosphate hydrolases"/>
    <property type="match status" value="1"/>
</dbReference>
<sequence length="634" mass="68830">MTDDAAQLADVFAEVVAARRRGLMLDAQLTASEWADRHRILPAGSSEPGPWRTARVPYLKDIMDALSVSSPIERVVFMKAAQTGGTEAALNAIGYWIDHAPGVILAVWPSIDMVRKNSRIRIDPLIEDTPALRRKVASPKAKDSGNTVVQKEFAGGSLNMTGANSATGLRSTPARYLVLDEVDAYPVDVGEEGDPVALAIKRTATFRGRRKILLVSTPTLAGVSRIEKEYSRSDQRRFFVPCPHCGSFQPLVWAGVTWPEGEPGRAFYVCQAPGCGGIIEEHDKPALLTAGEWRATAEGDGRTAGFHISALYSPFETWGEVATDYLVMRRDPVELKSWTNTSLGEAFEDRDTAPLSPDSLIARAEDGGELLPERALVLTCGVDTQDDRLELEVVAWGLGEECWSVAYEVIHGNTAGTEPWAALDRIIAKRFRHPRAGELAISAVAIDSGGHRTDQVMRFSAERLQRRIWAIKGRGGPGVPPWPKRPPKPRRASLAPVHIVGVDTIKATLFARLRAGGEDGAAREGPGVIHLPAERDDDWFHGLVSERAVRKYRANVARIEWVKDPGVRNEPLDCRVYSIAALHGLLAAGLDLAVASAQLAALAPQPEAPPVLAEPAPPLAPGLKVVGRSKWMAR</sequence>
<dbReference type="OrthoDB" id="5181253at2"/>
<proteinExistence type="inferred from homology"/>